<evidence type="ECO:0000256" key="1">
    <source>
        <dbReference type="ARBA" id="ARBA00022448"/>
    </source>
</evidence>
<dbReference type="EMBL" id="CP104562">
    <property type="protein sequence ID" value="UXH79951.1"/>
    <property type="molecule type" value="Genomic_DNA"/>
</dbReference>
<dbReference type="PRINTS" id="PR00605">
    <property type="entry name" value="CYTCHROMECIC"/>
</dbReference>
<evidence type="ECO:0000313" key="11">
    <source>
        <dbReference type="Proteomes" id="UP001064933"/>
    </source>
</evidence>
<dbReference type="Pfam" id="PF00034">
    <property type="entry name" value="Cytochrom_C"/>
    <property type="match status" value="1"/>
</dbReference>
<keyword evidence="2 6" id="KW-0349">Heme</keyword>
<dbReference type="PANTHER" id="PTHR35008">
    <property type="entry name" value="BLL4482 PROTEIN-RELATED"/>
    <property type="match status" value="1"/>
</dbReference>
<dbReference type="SUPFAM" id="SSF46626">
    <property type="entry name" value="Cytochrome c"/>
    <property type="match status" value="1"/>
</dbReference>
<gene>
    <name evidence="10" type="ORF">N4261_08760</name>
</gene>
<evidence type="ECO:0000256" key="6">
    <source>
        <dbReference type="PROSITE-ProRule" id="PRU00433"/>
    </source>
</evidence>
<evidence type="ECO:0000256" key="2">
    <source>
        <dbReference type="ARBA" id="ARBA00022617"/>
    </source>
</evidence>
<dbReference type="PROSITE" id="PS51007">
    <property type="entry name" value="CYTC"/>
    <property type="match status" value="1"/>
</dbReference>
<dbReference type="InterPro" id="IPR036909">
    <property type="entry name" value="Cyt_c-like_dom_sf"/>
</dbReference>
<dbReference type="Gene3D" id="1.10.760.10">
    <property type="entry name" value="Cytochrome c-like domain"/>
    <property type="match status" value="1"/>
</dbReference>
<evidence type="ECO:0000256" key="5">
    <source>
        <dbReference type="ARBA" id="ARBA00023004"/>
    </source>
</evidence>
<feature type="transmembrane region" description="Helical" evidence="8">
    <location>
        <begin position="28"/>
        <end position="46"/>
    </location>
</feature>
<dbReference type="Proteomes" id="UP001064933">
    <property type="component" value="Chromosome"/>
</dbReference>
<dbReference type="RefSeq" id="WP_261759769.1">
    <property type="nucleotide sequence ID" value="NZ_CP104562.2"/>
</dbReference>
<keyword evidence="11" id="KW-1185">Reference proteome</keyword>
<accession>A0ABY6B3J3</accession>
<protein>
    <submittedName>
        <fullName evidence="10">Cytochrome c</fullName>
    </submittedName>
</protein>
<feature type="compositionally biased region" description="Basic and acidic residues" evidence="7">
    <location>
        <begin position="10"/>
        <end position="20"/>
    </location>
</feature>
<keyword evidence="5 6" id="KW-0408">Iron</keyword>
<keyword evidence="8" id="KW-0472">Membrane</keyword>
<evidence type="ECO:0000256" key="8">
    <source>
        <dbReference type="SAM" id="Phobius"/>
    </source>
</evidence>
<dbReference type="PANTHER" id="PTHR35008:SF8">
    <property type="entry name" value="ALCOHOL DEHYDROGENASE CYTOCHROME C SUBUNIT"/>
    <property type="match status" value="1"/>
</dbReference>
<dbReference type="InterPro" id="IPR008168">
    <property type="entry name" value="Cyt_C_IC"/>
</dbReference>
<dbReference type="InterPro" id="IPR051459">
    <property type="entry name" value="Cytochrome_c-type_DH"/>
</dbReference>
<evidence type="ECO:0000259" key="9">
    <source>
        <dbReference type="PROSITE" id="PS51007"/>
    </source>
</evidence>
<evidence type="ECO:0000256" key="7">
    <source>
        <dbReference type="SAM" id="MobiDB-lite"/>
    </source>
</evidence>
<keyword evidence="8" id="KW-0812">Transmembrane</keyword>
<keyword evidence="3 6" id="KW-0479">Metal-binding</keyword>
<sequence length="197" mass="20155">MTPEPPISDPQRREHPDPHEGTTPVPKALLMAVALLVAFCIAYIAASDIETPAAWGDGRHAADLGGVSATIAGTVDGAAVFASRCAACHQAQGQGLPGVFPPLAGSEWVKGKDSTTAAIVLHGVTGPLSVMGQTYNGAMPAFGELLSDAEIAAVLTHVRTHWGNQAAAVTAETVALARAAHRGRTAPFGSQDLPPLE</sequence>
<dbReference type="InterPro" id="IPR009056">
    <property type="entry name" value="Cyt_c-like_dom"/>
</dbReference>
<feature type="domain" description="Cytochrome c" evidence="9">
    <location>
        <begin position="72"/>
        <end position="162"/>
    </location>
</feature>
<name>A0ABY6B3J3_9BURK</name>
<keyword evidence="8" id="KW-1133">Transmembrane helix</keyword>
<keyword evidence="1" id="KW-0813">Transport</keyword>
<keyword evidence="4" id="KW-0249">Electron transport</keyword>
<evidence type="ECO:0000256" key="3">
    <source>
        <dbReference type="ARBA" id="ARBA00022723"/>
    </source>
</evidence>
<evidence type="ECO:0000313" key="10">
    <source>
        <dbReference type="EMBL" id="UXH79951.1"/>
    </source>
</evidence>
<organism evidence="10 11">
    <name type="scientific">Roseateles amylovorans</name>
    <dbReference type="NCBI Taxonomy" id="2978473"/>
    <lineage>
        <taxon>Bacteria</taxon>
        <taxon>Pseudomonadati</taxon>
        <taxon>Pseudomonadota</taxon>
        <taxon>Betaproteobacteria</taxon>
        <taxon>Burkholderiales</taxon>
        <taxon>Sphaerotilaceae</taxon>
        <taxon>Roseateles</taxon>
    </lineage>
</organism>
<proteinExistence type="predicted"/>
<feature type="region of interest" description="Disordered" evidence="7">
    <location>
        <begin position="1"/>
        <end position="23"/>
    </location>
</feature>
<reference evidence="10" key="1">
    <citation type="submission" date="2022-10" db="EMBL/GenBank/DDBJ databases">
        <title>Characterization and whole genome sequencing of a new Roseateles species, isolated from fresh water.</title>
        <authorList>
            <person name="Guliayeva D.Y."/>
            <person name="Akhremchuk A.E."/>
            <person name="Sikolenko M.A."/>
            <person name="Valentovich L.N."/>
            <person name="Sidarenka A.V."/>
        </authorList>
    </citation>
    <scope>NUCLEOTIDE SEQUENCE</scope>
    <source>
        <strain evidence="10">BIM B-1768</strain>
    </source>
</reference>
<evidence type="ECO:0000256" key="4">
    <source>
        <dbReference type="ARBA" id="ARBA00022982"/>
    </source>
</evidence>